<dbReference type="Proteomes" id="UP000567067">
    <property type="component" value="Unassembled WGS sequence"/>
</dbReference>
<reference evidence="3 4" key="1">
    <citation type="submission" date="2020-08" db="EMBL/GenBank/DDBJ databases">
        <title>Genomic Encyclopedia of Type Strains, Phase III (KMG-III): the genomes of soil and plant-associated and newly described type strains.</title>
        <authorList>
            <person name="Whitman W."/>
        </authorList>
    </citation>
    <scope>NUCLEOTIDE SEQUENCE [LARGE SCALE GENOMIC DNA]</scope>
    <source>
        <strain evidence="3 4">CECT 8693</strain>
    </source>
</reference>
<feature type="domain" description="Transcription regulator PadR N-terminal" evidence="2">
    <location>
        <begin position="90"/>
        <end position="159"/>
    </location>
</feature>
<evidence type="ECO:0000259" key="2">
    <source>
        <dbReference type="Pfam" id="PF03551"/>
    </source>
</evidence>
<evidence type="ECO:0000313" key="4">
    <source>
        <dbReference type="Proteomes" id="UP000567067"/>
    </source>
</evidence>
<dbReference type="PANTHER" id="PTHR33169">
    <property type="entry name" value="PADR-FAMILY TRANSCRIPTIONAL REGULATOR"/>
    <property type="match status" value="1"/>
</dbReference>
<keyword evidence="4" id="KW-1185">Reference proteome</keyword>
<accession>A0A7W3SV24</accession>
<dbReference type="PANTHER" id="PTHR33169:SF13">
    <property type="entry name" value="PADR-FAMILY TRANSCRIPTIONAL REGULATOR"/>
    <property type="match status" value="1"/>
</dbReference>
<dbReference type="InterPro" id="IPR005149">
    <property type="entry name" value="Tscrpt_reg_PadR_N"/>
</dbReference>
<dbReference type="InterPro" id="IPR036390">
    <property type="entry name" value="WH_DNA-bd_sf"/>
</dbReference>
<organism evidence="3 4">
    <name type="scientific">Fontibacillus solani</name>
    <dbReference type="NCBI Taxonomy" id="1572857"/>
    <lineage>
        <taxon>Bacteria</taxon>
        <taxon>Bacillati</taxon>
        <taxon>Bacillota</taxon>
        <taxon>Bacilli</taxon>
        <taxon>Bacillales</taxon>
        <taxon>Paenibacillaceae</taxon>
        <taxon>Fontibacillus</taxon>
    </lineage>
</organism>
<feature type="compositionally biased region" description="Pro residues" evidence="1">
    <location>
        <begin position="16"/>
        <end position="29"/>
    </location>
</feature>
<dbReference type="Pfam" id="PF03551">
    <property type="entry name" value="PadR"/>
    <property type="match status" value="1"/>
</dbReference>
<dbReference type="InterPro" id="IPR036388">
    <property type="entry name" value="WH-like_DNA-bd_sf"/>
</dbReference>
<sequence length="182" mass="20292">MERRDYPYEADKDGPEPPNPINIPAPELPPEPREAPRPDIVVAFYVEKLLANTTFSDIFFITVNVVRSGVIFIRDNIRGGALTETTFLVLLAVYKPNHGYGIMQFIDKETNGRVVLGAGTLYGAINALVKKKWIAPLEDESDSKKKEYIITNNGKQKAEEELQRMGEVWKLASTIIGGGKSK</sequence>
<feature type="region of interest" description="Disordered" evidence="1">
    <location>
        <begin position="1"/>
        <end position="32"/>
    </location>
</feature>
<keyword evidence="3" id="KW-0238">DNA-binding</keyword>
<dbReference type="Gene3D" id="1.10.10.10">
    <property type="entry name" value="Winged helix-like DNA-binding domain superfamily/Winged helix DNA-binding domain"/>
    <property type="match status" value="1"/>
</dbReference>
<dbReference type="GO" id="GO:0003677">
    <property type="term" value="F:DNA binding"/>
    <property type="evidence" value="ECO:0007669"/>
    <property type="project" value="UniProtKB-KW"/>
</dbReference>
<protein>
    <submittedName>
        <fullName evidence="3">DNA-binding PadR family transcriptional regulator</fullName>
    </submittedName>
</protein>
<proteinExistence type="predicted"/>
<name>A0A7W3SV24_9BACL</name>
<dbReference type="InterPro" id="IPR052509">
    <property type="entry name" value="Metal_resp_DNA-bind_regulator"/>
</dbReference>
<dbReference type="EMBL" id="JACJIP010000020">
    <property type="protein sequence ID" value="MBA9086654.1"/>
    <property type="molecule type" value="Genomic_DNA"/>
</dbReference>
<feature type="compositionally biased region" description="Basic and acidic residues" evidence="1">
    <location>
        <begin position="1"/>
        <end position="15"/>
    </location>
</feature>
<dbReference type="RefSeq" id="WP_312870042.1">
    <property type="nucleotide sequence ID" value="NZ_JACJIP010000020.1"/>
</dbReference>
<comment type="caution">
    <text evidence="3">The sequence shown here is derived from an EMBL/GenBank/DDBJ whole genome shotgun (WGS) entry which is preliminary data.</text>
</comment>
<gene>
    <name evidence="3" type="ORF">FHR92_003134</name>
</gene>
<evidence type="ECO:0000256" key="1">
    <source>
        <dbReference type="SAM" id="MobiDB-lite"/>
    </source>
</evidence>
<dbReference type="SUPFAM" id="SSF46785">
    <property type="entry name" value="Winged helix' DNA-binding domain"/>
    <property type="match status" value="1"/>
</dbReference>
<evidence type="ECO:0000313" key="3">
    <source>
        <dbReference type="EMBL" id="MBA9086654.1"/>
    </source>
</evidence>
<dbReference type="AlphaFoldDB" id="A0A7W3SV24"/>